<feature type="domain" description="HMA" evidence="8">
    <location>
        <begin position="1"/>
        <end position="68"/>
    </location>
</feature>
<dbReference type="Proteomes" id="UP001152523">
    <property type="component" value="Unassembled WGS sequence"/>
</dbReference>
<comment type="similarity">
    <text evidence="6">Belongs to the HIPP family.</text>
</comment>
<dbReference type="AlphaFoldDB" id="A0AAV0DSE1"/>
<evidence type="ECO:0000313" key="11">
    <source>
        <dbReference type="Proteomes" id="UP001152523"/>
    </source>
</evidence>
<comment type="subcellular location">
    <subcellularLocation>
        <location evidence="1">Membrane</location>
        <topology evidence="1">Peripheral membrane protein</topology>
    </subcellularLocation>
</comment>
<feature type="compositionally biased region" description="Basic and acidic residues" evidence="7">
    <location>
        <begin position="70"/>
        <end position="98"/>
    </location>
</feature>
<protein>
    <recommendedName>
        <fullName evidence="8">HMA domain-containing protein</fullName>
    </recommendedName>
</protein>
<feature type="compositionally biased region" description="Low complexity" evidence="7">
    <location>
        <begin position="99"/>
        <end position="118"/>
    </location>
</feature>
<dbReference type="PANTHER" id="PTHR45811">
    <property type="entry name" value="COPPER TRANSPORT PROTEIN FAMILY-RELATED"/>
    <property type="match status" value="1"/>
</dbReference>
<dbReference type="GO" id="GO:0046872">
    <property type="term" value="F:metal ion binding"/>
    <property type="evidence" value="ECO:0007669"/>
    <property type="project" value="UniProtKB-KW"/>
</dbReference>
<name>A0AAV0DSE1_9ASTE</name>
<dbReference type="GO" id="GO:0009626">
    <property type="term" value="P:plant-type hypersensitive response"/>
    <property type="evidence" value="ECO:0007669"/>
    <property type="project" value="UniProtKB-KW"/>
</dbReference>
<dbReference type="EMBL" id="CAMAPF010000948">
    <property type="protein sequence ID" value="CAH9128079.1"/>
    <property type="molecule type" value="Genomic_DNA"/>
</dbReference>
<evidence type="ECO:0000256" key="7">
    <source>
        <dbReference type="SAM" id="MobiDB-lite"/>
    </source>
</evidence>
<evidence type="ECO:0000256" key="4">
    <source>
        <dbReference type="ARBA" id="ARBA00023288"/>
    </source>
</evidence>
<feature type="region of interest" description="Disordered" evidence="7">
    <location>
        <begin position="191"/>
        <end position="213"/>
    </location>
</feature>
<dbReference type="Gene3D" id="3.30.70.100">
    <property type="match status" value="1"/>
</dbReference>
<evidence type="ECO:0000256" key="5">
    <source>
        <dbReference type="ARBA" id="ARBA00023289"/>
    </source>
</evidence>
<dbReference type="PROSITE" id="PS50846">
    <property type="entry name" value="HMA_2"/>
    <property type="match status" value="1"/>
</dbReference>
<accession>A0AAV0DSE1</accession>
<dbReference type="InterPro" id="IPR051863">
    <property type="entry name" value="HIPP"/>
</dbReference>
<feature type="region of interest" description="Disordered" evidence="7">
    <location>
        <begin position="70"/>
        <end position="118"/>
    </location>
</feature>
<evidence type="ECO:0000256" key="2">
    <source>
        <dbReference type="ARBA" id="ARBA00022481"/>
    </source>
</evidence>
<keyword evidence="4" id="KW-0449">Lipoprotein</keyword>
<keyword evidence="11" id="KW-1185">Reference proteome</keyword>
<evidence type="ECO:0000313" key="9">
    <source>
        <dbReference type="EMBL" id="CAH9108378.1"/>
    </source>
</evidence>
<keyword evidence="2" id="KW-0488">Methylation</keyword>
<dbReference type="InterPro" id="IPR006121">
    <property type="entry name" value="HMA_dom"/>
</dbReference>
<evidence type="ECO:0000256" key="3">
    <source>
        <dbReference type="ARBA" id="ARBA00022723"/>
    </source>
</evidence>
<evidence type="ECO:0000256" key="1">
    <source>
        <dbReference type="ARBA" id="ARBA00004170"/>
    </source>
</evidence>
<evidence type="ECO:0000259" key="8">
    <source>
        <dbReference type="PROSITE" id="PS50846"/>
    </source>
</evidence>
<evidence type="ECO:0000256" key="6">
    <source>
        <dbReference type="ARBA" id="ARBA00024045"/>
    </source>
</evidence>
<proteinExistence type="inferred from homology"/>
<reference evidence="9" key="1">
    <citation type="submission" date="2022-07" db="EMBL/GenBank/DDBJ databases">
        <authorList>
            <person name="Macas J."/>
            <person name="Novak P."/>
            <person name="Neumann P."/>
        </authorList>
    </citation>
    <scope>NUCLEOTIDE SEQUENCE</scope>
</reference>
<dbReference type="GO" id="GO:0016020">
    <property type="term" value="C:membrane"/>
    <property type="evidence" value="ECO:0007669"/>
    <property type="project" value="UniProtKB-SubCell"/>
</dbReference>
<keyword evidence="3" id="KW-0479">Metal-binding</keyword>
<dbReference type="EMBL" id="CAMAPF010000146">
    <property type="protein sequence ID" value="CAH9108378.1"/>
    <property type="molecule type" value="Genomic_DNA"/>
</dbReference>
<gene>
    <name evidence="9" type="ORF">CEPIT_LOCUS18325</name>
    <name evidence="10" type="ORF">CEPIT_LOCUS28815</name>
</gene>
<comment type="caution">
    <text evidence="9">The sequence shown here is derived from an EMBL/GenBank/DDBJ whole genome shotgun (WGS) entry which is preliminary data.</text>
</comment>
<keyword evidence="5" id="KW-0636">Prenylation</keyword>
<sequence>MKKVVLKLEFADEKMKQKAMKTVSGISGLESIAMDRQDKKLTLIGDIDPVKVVAMLRKFCRTEIFSVGPAKEEEKKKTEEPKKVEEKKKEGDQKKQDGGKQQVVQLPPIRGGSARGARGALAPASAVRVRYRVGSWRSAGGWIVSGVQGLQTCRLGSQQERRGRLCFLLKRKRCRFFNGQLKKLLRTTHGQLGQLPRPNNRKPQFPKPLGPGYQQKRIPNESLCIIQLYYTSIILRLLYM</sequence>
<dbReference type="PANTHER" id="PTHR45811:SF49">
    <property type="entry name" value="OS04G0667600 PROTEIN"/>
    <property type="match status" value="1"/>
</dbReference>
<organism evidence="9 11">
    <name type="scientific">Cuscuta epithymum</name>
    <dbReference type="NCBI Taxonomy" id="186058"/>
    <lineage>
        <taxon>Eukaryota</taxon>
        <taxon>Viridiplantae</taxon>
        <taxon>Streptophyta</taxon>
        <taxon>Embryophyta</taxon>
        <taxon>Tracheophyta</taxon>
        <taxon>Spermatophyta</taxon>
        <taxon>Magnoliopsida</taxon>
        <taxon>eudicotyledons</taxon>
        <taxon>Gunneridae</taxon>
        <taxon>Pentapetalae</taxon>
        <taxon>asterids</taxon>
        <taxon>lamiids</taxon>
        <taxon>Solanales</taxon>
        <taxon>Convolvulaceae</taxon>
        <taxon>Cuscuteae</taxon>
        <taxon>Cuscuta</taxon>
        <taxon>Cuscuta subgen. Cuscuta</taxon>
    </lineage>
</organism>
<evidence type="ECO:0000313" key="10">
    <source>
        <dbReference type="EMBL" id="CAH9128079.1"/>
    </source>
</evidence>